<dbReference type="AlphaFoldDB" id="A0A484ZEK7"/>
<reference evidence="1 2" key="1">
    <citation type="submission" date="2019-03" db="EMBL/GenBank/DDBJ databases">
        <authorList>
            <consortium name="Pathogen Informatics"/>
        </authorList>
    </citation>
    <scope>NUCLEOTIDE SEQUENCE [LARGE SCALE GENOMIC DNA]</scope>
    <source>
        <strain evidence="1 2">NCTC12282</strain>
    </source>
</reference>
<evidence type="ECO:0000313" key="1">
    <source>
        <dbReference type="EMBL" id="VFS46892.1"/>
    </source>
</evidence>
<dbReference type="EMBL" id="CAADJA010000002">
    <property type="protein sequence ID" value="VFS46892.1"/>
    <property type="molecule type" value="Genomic_DNA"/>
</dbReference>
<name>A0A484ZEK7_9GAMM</name>
<accession>A0A484ZEK7</accession>
<organism evidence="1 2">
    <name type="scientific">Budvicia aquatica</name>
    <dbReference type="NCBI Taxonomy" id="82979"/>
    <lineage>
        <taxon>Bacteria</taxon>
        <taxon>Pseudomonadati</taxon>
        <taxon>Pseudomonadota</taxon>
        <taxon>Gammaproteobacteria</taxon>
        <taxon>Enterobacterales</taxon>
        <taxon>Budviciaceae</taxon>
        <taxon>Budvicia</taxon>
    </lineage>
</organism>
<dbReference type="Proteomes" id="UP000373449">
    <property type="component" value="Unassembled WGS sequence"/>
</dbReference>
<protein>
    <submittedName>
        <fullName evidence="1">Uncharacterized protein</fullName>
    </submittedName>
</protein>
<sequence length="34" mass="3737">MFIVLKKVNQTEFIGGITTRTLLSAVIGTKQSNK</sequence>
<evidence type="ECO:0000313" key="2">
    <source>
        <dbReference type="Proteomes" id="UP000373449"/>
    </source>
</evidence>
<proteinExistence type="predicted"/>
<gene>
    <name evidence="1" type="ORF">NCTC12282_01822</name>
</gene>